<dbReference type="OrthoDB" id="48384at2"/>
<proteinExistence type="predicted"/>
<dbReference type="KEGG" id="hli:HLI_08615"/>
<organism evidence="1 2">
    <name type="scientific">Halobacillus litoralis</name>
    <dbReference type="NCBI Taxonomy" id="45668"/>
    <lineage>
        <taxon>Bacteria</taxon>
        <taxon>Bacillati</taxon>
        <taxon>Bacillota</taxon>
        <taxon>Bacilli</taxon>
        <taxon>Bacillales</taxon>
        <taxon>Bacillaceae</taxon>
        <taxon>Halobacillus</taxon>
    </lineage>
</organism>
<protein>
    <submittedName>
        <fullName evidence="1">Uncharacterized protein</fullName>
    </submittedName>
</protein>
<reference evidence="1 2" key="1">
    <citation type="submission" date="2018-01" db="EMBL/GenBank/DDBJ databases">
        <title>The whole genome sequencing and assembly of Halobacillus litoralis ERB031 strain.</title>
        <authorList>
            <person name="Lee S.-J."/>
            <person name="Park M.-K."/>
            <person name="Kim J.-Y."/>
            <person name="Lee Y.-J."/>
            <person name="Yi H."/>
            <person name="Bahn Y.-S."/>
            <person name="Kim J.F."/>
            <person name="Lee D.-W."/>
        </authorList>
    </citation>
    <scope>NUCLEOTIDE SEQUENCE [LARGE SCALE GENOMIC DNA]</scope>
    <source>
        <strain evidence="1 2">ERB 031</strain>
    </source>
</reference>
<accession>A0A410MC20</accession>
<dbReference type="Proteomes" id="UP000287756">
    <property type="component" value="Chromosome"/>
</dbReference>
<gene>
    <name evidence="1" type="ORF">HLI_08615</name>
</gene>
<name>A0A410MC20_9BACI</name>
<sequence>MKRKVTFFHFNSRKKSGGIIPVLAEVGKNIKNAVENKERRPVRKAMKVKLDKVVELLEMDNPEWAIYFDKQTYEFVTFSQESARAAEADEPYDHLPEWQRNERKAADMVMDDVSDRFIHLSEEEDVDEYRMIEEFSYSIKDELQRGSLLKAIRGRGAFRRFRKNIEAWGLLYDWYDFREKGYKQAAREWCERNDIAI</sequence>
<dbReference type="EMBL" id="CP026118">
    <property type="protein sequence ID" value="QAS52289.1"/>
    <property type="molecule type" value="Genomic_DNA"/>
</dbReference>
<dbReference type="AlphaFoldDB" id="A0A410MC20"/>
<evidence type="ECO:0000313" key="2">
    <source>
        <dbReference type="Proteomes" id="UP000287756"/>
    </source>
</evidence>
<evidence type="ECO:0000313" key="1">
    <source>
        <dbReference type="EMBL" id="QAS52289.1"/>
    </source>
</evidence>